<feature type="binding site" evidence="7">
    <location>
        <position position="56"/>
    </location>
    <ligand>
        <name>ATP</name>
        <dbReference type="ChEBI" id="CHEBI:30616"/>
    </ligand>
</feature>
<keyword evidence="11" id="KW-1185">Reference proteome</keyword>
<feature type="domain" description="PLD phosphodiesterase" evidence="9">
    <location>
        <begin position="444"/>
        <end position="478"/>
    </location>
</feature>
<dbReference type="EC" id="2.7.4.1" evidence="7 8"/>
<dbReference type="Pfam" id="PF13089">
    <property type="entry name" value="PP_kinase_N"/>
    <property type="match status" value="1"/>
</dbReference>
<keyword evidence="7" id="KW-0479">Metal-binding</keyword>
<dbReference type="InterPro" id="IPR036830">
    <property type="entry name" value="PP_kinase_middle_dom_sf"/>
</dbReference>
<dbReference type="Proteomes" id="UP001589654">
    <property type="component" value="Unassembled WGS sequence"/>
</dbReference>
<evidence type="ECO:0000256" key="3">
    <source>
        <dbReference type="ARBA" id="ARBA00022741"/>
    </source>
</evidence>
<comment type="caution">
    <text evidence="10">The sequence shown here is derived from an EMBL/GenBank/DDBJ whole genome shotgun (WGS) entry which is preliminary data.</text>
</comment>
<feature type="binding site" evidence="7">
    <location>
        <position position="578"/>
    </location>
    <ligand>
        <name>ATP</name>
        <dbReference type="ChEBI" id="CHEBI:30616"/>
    </ligand>
</feature>
<evidence type="ECO:0000256" key="7">
    <source>
        <dbReference type="HAMAP-Rule" id="MF_00347"/>
    </source>
</evidence>
<dbReference type="HAMAP" id="MF_00347">
    <property type="entry name" value="Polyphosphate_kinase"/>
    <property type="match status" value="1"/>
</dbReference>
<organism evidence="10 11">
    <name type="scientific">Echinicola jeungdonensis</name>
    <dbReference type="NCBI Taxonomy" id="709343"/>
    <lineage>
        <taxon>Bacteria</taxon>
        <taxon>Pseudomonadati</taxon>
        <taxon>Bacteroidota</taxon>
        <taxon>Cytophagia</taxon>
        <taxon>Cytophagales</taxon>
        <taxon>Cyclobacteriaceae</taxon>
        <taxon>Echinicola</taxon>
    </lineage>
</organism>
<dbReference type="SUPFAM" id="SSF56024">
    <property type="entry name" value="Phospholipase D/nuclease"/>
    <property type="match status" value="2"/>
</dbReference>
<evidence type="ECO:0000313" key="10">
    <source>
        <dbReference type="EMBL" id="MFB9210265.1"/>
    </source>
</evidence>
<dbReference type="InterPro" id="IPR036832">
    <property type="entry name" value="PPK_N_dom_sf"/>
</dbReference>
<reference evidence="10 11" key="1">
    <citation type="submission" date="2024-09" db="EMBL/GenBank/DDBJ databases">
        <authorList>
            <person name="Sun Q."/>
            <person name="Mori K."/>
        </authorList>
    </citation>
    <scope>NUCLEOTIDE SEQUENCE [LARGE SCALE GENOMIC DNA]</scope>
    <source>
        <strain evidence="10 11">CECT 7682</strain>
    </source>
</reference>
<proteinExistence type="inferred from homology"/>
<comment type="cofactor">
    <cofactor evidence="7">
        <name>Mg(2+)</name>
        <dbReference type="ChEBI" id="CHEBI:18420"/>
    </cofactor>
</comment>
<dbReference type="PIRSF" id="PIRSF015589">
    <property type="entry name" value="PP_kinase"/>
    <property type="match status" value="1"/>
</dbReference>
<protein>
    <recommendedName>
        <fullName evidence="7 8">Polyphosphate kinase</fullName>
        <ecNumber evidence="7 8">2.7.4.1</ecNumber>
    </recommendedName>
    <alternativeName>
        <fullName evidence="7">ATP-polyphosphate phosphotransferase</fullName>
    </alternativeName>
    <alternativeName>
        <fullName evidence="7">Polyphosphoric acid kinase</fullName>
    </alternativeName>
</protein>
<evidence type="ECO:0000256" key="5">
    <source>
        <dbReference type="ARBA" id="ARBA00022840"/>
    </source>
</evidence>
<dbReference type="Pfam" id="PF13090">
    <property type="entry name" value="PP_kinase_C"/>
    <property type="match status" value="1"/>
</dbReference>
<dbReference type="SUPFAM" id="SSF143724">
    <property type="entry name" value="PHP14-like"/>
    <property type="match status" value="1"/>
</dbReference>
<comment type="similarity">
    <text evidence="7 8">Belongs to the polyphosphate kinase 1 (PPK1) family.</text>
</comment>
<feature type="binding site" evidence="7">
    <location>
        <position position="419"/>
    </location>
    <ligand>
        <name>Mg(2+)</name>
        <dbReference type="ChEBI" id="CHEBI:18420"/>
    </ligand>
</feature>
<evidence type="ECO:0000256" key="8">
    <source>
        <dbReference type="RuleBase" id="RU003800"/>
    </source>
</evidence>
<dbReference type="Pfam" id="PF02503">
    <property type="entry name" value="PP_kinase"/>
    <property type="match status" value="1"/>
</dbReference>
<evidence type="ECO:0000313" key="11">
    <source>
        <dbReference type="Proteomes" id="UP001589654"/>
    </source>
</evidence>
<evidence type="ECO:0000256" key="1">
    <source>
        <dbReference type="ARBA" id="ARBA00022553"/>
    </source>
</evidence>
<feature type="active site" description="Phosphohistidine intermediate" evidence="7">
    <location>
        <position position="449"/>
    </location>
</feature>
<keyword evidence="1 7" id="KW-0597">Phosphoprotein</keyword>
<dbReference type="InterPro" id="IPR003414">
    <property type="entry name" value="PP_kinase"/>
</dbReference>
<dbReference type="Gene3D" id="1.20.58.310">
    <property type="entry name" value="Polyphosphate kinase N-terminal domain"/>
    <property type="match status" value="1"/>
</dbReference>
<feature type="binding site" evidence="7">
    <location>
        <position position="606"/>
    </location>
    <ligand>
        <name>ATP</name>
        <dbReference type="ChEBI" id="CHEBI:30616"/>
    </ligand>
</feature>
<dbReference type="Pfam" id="PF17941">
    <property type="entry name" value="PP_kinase_C_1"/>
    <property type="match status" value="1"/>
</dbReference>
<evidence type="ECO:0000259" key="9">
    <source>
        <dbReference type="PROSITE" id="PS50035"/>
    </source>
</evidence>
<dbReference type="NCBIfam" id="NF003921">
    <property type="entry name" value="PRK05443.2-2"/>
    <property type="match status" value="1"/>
</dbReference>
<dbReference type="InterPro" id="IPR025198">
    <property type="entry name" value="PPK_N_dom"/>
</dbReference>
<dbReference type="InterPro" id="IPR024953">
    <property type="entry name" value="PP_kinase_middle"/>
</dbReference>
<comment type="function">
    <text evidence="7 8">Catalyzes the reversible transfer of the terminal phosphate of ATP to form a long-chain polyphosphate (polyP).</text>
</comment>
<evidence type="ECO:0000256" key="2">
    <source>
        <dbReference type="ARBA" id="ARBA00022679"/>
    </source>
</evidence>
<dbReference type="InterPro" id="IPR001736">
    <property type="entry name" value="PLipase_D/transphosphatidylase"/>
</dbReference>
<dbReference type="NCBIfam" id="NF003917">
    <property type="entry name" value="PRK05443.1-1"/>
    <property type="match status" value="1"/>
</dbReference>
<dbReference type="Gene3D" id="3.30.870.10">
    <property type="entry name" value="Endonuclease Chain A"/>
    <property type="match status" value="2"/>
</dbReference>
<dbReference type="NCBIfam" id="TIGR03705">
    <property type="entry name" value="poly_P_kin"/>
    <property type="match status" value="1"/>
</dbReference>
<dbReference type="InterPro" id="IPR041108">
    <property type="entry name" value="PP_kinase_C_1"/>
</dbReference>
<name>A0ABV5J229_9BACT</name>
<dbReference type="Gene3D" id="3.30.1840.10">
    <property type="entry name" value="Polyphosphate kinase middle domain"/>
    <property type="match status" value="1"/>
</dbReference>
<keyword evidence="6 7" id="KW-0460">Magnesium</keyword>
<keyword evidence="5 7" id="KW-0067">ATP-binding</keyword>
<feature type="binding site" evidence="7">
    <location>
        <position position="389"/>
    </location>
    <ligand>
        <name>Mg(2+)</name>
        <dbReference type="ChEBI" id="CHEBI:18420"/>
    </ligand>
</feature>
<comment type="catalytic activity">
    <reaction evidence="7 8">
        <text>[phosphate](n) + ATP = [phosphate](n+1) + ADP</text>
        <dbReference type="Rhea" id="RHEA:19573"/>
        <dbReference type="Rhea" id="RHEA-COMP:9859"/>
        <dbReference type="Rhea" id="RHEA-COMP:14280"/>
        <dbReference type="ChEBI" id="CHEBI:16838"/>
        <dbReference type="ChEBI" id="CHEBI:30616"/>
        <dbReference type="ChEBI" id="CHEBI:456216"/>
        <dbReference type="EC" id="2.7.4.1"/>
    </reaction>
</comment>
<keyword evidence="3 7" id="KW-0547">Nucleotide-binding</keyword>
<feature type="binding site" evidence="7">
    <location>
        <position position="482"/>
    </location>
    <ligand>
        <name>ATP</name>
        <dbReference type="ChEBI" id="CHEBI:30616"/>
    </ligand>
</feature>
<dbReference type="InterPro" id="IPR025200">
    <property type="entry name" value="PPK_C_dom2"/>
</dbReference>
<dbReference type="PANTHER" id="PTHR30218">
    <property type="entry name" value="POLYPHOSPHATE KINASE"/>
    <property type="match status" value="1"/>
</dbReference>
<dbReference type="PANTHER" id="PTHR30218:SF0">
    <property type="entry name" value="POLYPHOSPHATE KINASE"/>
    <property type="match status" value="1"/>
</dbReference>
<gene>
    <name evidence="10" type="primary">ppk1</name>
    <name evidence="7" type="synonym">ppk</name>
    <name evidence="10" type="ORF">ACFFUR_00460</name>
</gene>
<sequence length="726" mass="84556">MELIQKNRFEGKIDSSDLISRDLSWLKFNDRVLDQSKKESRSIFEKLKFMAITASNLDEFFMIRVGSLYNYLDYDKERIDYSGLREEPFKAKLMEDSQEFHKKQHSHFMGEILPKTKAEGFILSNVKNLKIEEQEYIKEYFHKAVYPMLTPMVFDGYHTFPILMNKLLIFGVVTINPGDKKDNRKLSFVQIPSNIPRFFEIERGDSVIFVPIEEVIREHIVSLFRNVIIESINLFRITRNGDFTLEESEDMDSNFLEEVKRKLNERKTGRVVRIEIEEGYSRWMINLLKDRWNIMDDGIFMVDRRSMLDFTSFWQIIGHKRFKDKIPQMPYPVPPVSYPEAGSQDIFQVLKQKDVLLHHPYNSISPILNLLEKAAEDPNVMAIKMTIYRLAKHSSVTHALLKAVENGKHVSVLFEVKARFDEENNIQEAKKLQKAGCFVIYGVSNFKTHTKLLLVVRKDENKVTRYVHLGSGNYNEDTSRLYTDLGLLTTNEVLANDVSEFFNVITGHSMPSTYKNLITAPMGMRSQLIKFIEDEAEHARKGLPCGIFIKVNSLEDSEIIYALYRASQSGVPIKLIVRGICCLRPGRKGLSDNIEVYSIVGDFLEHSRIYHFHNNGDTRTYVGSADMMVRSFEKRLESLFRVQDENLEKQLMNILAYNLKDNINSYRMLEDGTYVAKEPKEGEEEFNIHHEFFHVTQEIIDKVQLIESEVKSIEEAEETEETKKAH</sequence>
<dbReference type="PROSITE" id="PS50035">
    <property type="entry name" value="PLD"/>
    <property type="match status" value="1"/>
</dbReference>
<keyword evidence="4 7" id="KW-0418">Kinase</keyword>
<dbReference type="CDD" id="cd09168">
    <property type="entry name" value="PLDc_PaPPK1_C2_like"/>
    <property type="match status" value="1"/>
</dbReference>
<accession>A0ABV5J229</accession>
<comment type="PTM">
    <text evidence="7 8">An intermediate of this reaction is the autophosphorylated ppk in which a phosphate is covalently linked to a histidine residue through a N-P bond.</text>
</comment>
<dbReference type="SUPFAM" id="SSF140356">
    <property type="entry name" value="PPK N-terminal domain-like"/>
    <property type="match status" value="1"/>
</dbReference>
<keyword evidence="2 7" id="KW-0808">Transferase</keyword>
<dbReference type="EMBL" id="JBHMEW010000005">
    <property type="protein sequence ID" value="MFB9210265.1"/>
    <property type="molecule type" value="Genomic_DNA"/>
</dbReference>
<dbReference type="RefSeq" id="WP_290249710.1">
    <property type="nucleotide sequence ID" value="NZ_JAUFQT010000002.1"/>
</dbReference>
<evidence type="ECO:0000256" key="4">
    <source>
        <dbReference type="ARBA" id="ARBA00022777"/>
    </source>
</evidence>
<evidence type="ECO:0000256" key="6">
    <source>
        <dbReference type="ARBA" id="ARBA00022842"/>
    </source>
</evidence>
<dbReference type="GO" id="GO:0008976">
    <property type="term" value="F:polyphosphate kinase activity"/>
    <property type="evidence" value="ECO:0007669"/>
    <property type="project" value="UniProtKB-EC"/>
</dbReference>